<protein>
    <submittedName>
        <fullName evidence="2">Uncharacterized protein</fullName>
    </submittedName>
</protein>
<name>A0A3D9S5X3_9BACL</name>
<dbReference type="AlphaFoldDB" id="A0A3D9S5X3"/>
<accession>A0A3D9S5X3</accession>
<dbReference type="RefSeq" id="WP_181909544.1">
    <property type="nucleotide sequence ID" value="NZ_QTTN01000012.1"/>
</dbReference>
<sequence>MRNILITVMMLVVVVLLFNTVVAKDSTGTHDEIESQGSNANTKIGSVVFP</sequence>
<keyword evidence="3" id="KW-1185">Reference proteome</keyword>
<evidence type="ECO:0000313" key="3">
    <source>
        <dbReference type="Proteomes" id="UP000256304"/>
    </source>
</evidence>
<organism evidence="2 3">
    <name type="scientific">Paenibacillus taihuensis</name>
    <dbReference type="NCBI Taxonomy" id="1156355"/>
    <lineage>
        <taxon>Bacteria</taxon>
        <taxon>Bacillati</taxon>
        <taxon>Bacillota</taxon>
        <taxon>Bacilli</taxon>
        <taxon>Bacillales</taxon>
        <taxon>Paenibacillaceae</taxon>
        <taxon>Paenibacillus</taxon>
    </lineage>
</organism>
<dbReference type="EMBL" id="QTTN01000012">
    <property type="protein sequence ID" value="REE85379.1"/>
    <property type="molecule type" value="Genomic_DNA"/>
</dbReference>
<proteinExistence type="predicted"/>
<evidence type="ECO:0000313" key="2">
    <source>
        <dbReference type="EMBL" id="REE85379.1"/>
    </source>
</evidence>
<comment type="caution">
    <text evidence="2">The sequence shown here is derived from an EMBL/GenBank/DDBJ whole genome shotgun (WGS) entry which is preliminary data.</text>
</comment>
<evidence type="ECO:0000256" key="1">
    <source>
        <dbReference type="SAM" id="MobiDB-lite"/>
    </source>
</evidence>
<reference evidence="2 3" key="1">
    <citation type="submission" date="2018-08" db="EMBL/GenBank/DDBJ databases">
        <title>Genomic Encyclopedia of Type Strains, Phase III (KMG-III): the genomes of soil and plant-associated and newly described type strains.</title>
        <authorList>
            <person name="Whitman W."/>
        </authorList>
    </citation>
    <scope>NUCLEOTIDE SEQUENCE [LARGE SCALE GENOMIC DNA]</scope>
    <source>
        <strain evidence="2 3">CGMCC 1.10966</strain>
    </source>
</reference>
<feature type="region of interest" description="Disordered" evidence="1">
    <location>
        <begin position="29"/>
        <end position="50"/>
    </location>
</feature>
<gene>
    <name evidence="2" type="ORF">A8990_112108</name>
</gene>
<feature type="compositionally biased region" description="Polar residues" evidence="1">
    <location>
        <begin position="35"/>
        <end position="44"/>
    </location>
</feature>
<dbReference type="Proteomes" id="UP000256304">
    <property type="component" value="Unassembled WGS sequence"/>
</dbReference>